<dbReference type="InterPro" id="IPR014044">
    <property type="entry name" value="CAP_dom"/>
</dbReference>
<accession>A0A166SAJ8</accession>
<dbReference type="InterPro" id="IPR002413">
    <property type="entry name" value="V5_allergen-like"/>
</dbReference>
<feature type="compositionally biased region" description="Low complexity" evidence="1">
    <location>
        <begin position="122"/>
        <end position="150"/>
    </location>
</feature>
<dbReference type="AlphaFoldDB" id="A0A166SAJ8"/>
<comment type="caution">
    <text evidence="3">The sequence shown here is derived from an EMBL/GenBank/DDBJ whole genome shotgun (WGS) entry which is preliminary data.</text>
</comment>
<organism evidence="3 4">
    <name type="scientific">Colletotrichum incanum</name>
    <name type="common">Soybean anthracnose fungus</name>
    <dbReference type="NCBI Taxonomy" id="1573173"/>
    <lineage>
        <taxon>Eukaryota</taxon>
        <taxon>Fungi</taxon>
        <taxon>Dikarya</taxon>
        <taxon>Ascomycota</taxon>
        <taxon>Pezizomycotina</taxon>
        <taxon>Sordariomycetes</taxon>
        <taxon>Hypocreomycetidae</taxon>
        <taxon>Glomerellales</taxon>
        <taxon>Glomerellaceae</taxon>
        <taxon>Colletotrichum</taxon>
        <taxon>Colletotrichum spaethianum species complex</taxon>
    </lineage>
</organism>
<dbReference type="InterPro" id="IPR018244">
    <property type="entry name" value="Allrgn_V5/Tpx1_CS"/>
</dbReference>
<dbReference type="SUPFAM" id="SSF55797">
    <property type="entry name" value="PR-1-like"/>
    <property type="match status" value="1"/>
</dbReference>
<protein>
    <submittedName>
        <fullName evidence="3">Scp-like extracellular protein</fullName>
    </submittedName>
</protein>
<evidence type="ECO:0000313" key="3">
    <source>
        <dbReference type="EMBL" id="KZL70469.1"/>
    </source>
</evidence>
<dbReference type="PROSITE" id="PS01009">
    <property type="entry name" value="CRISP_1"/>
    <property type="match status" value="1"/>
</dbReference>
<evidence type="ECO:0000259" key="2">
    <source>
        <dbReference type="SMART" id="SM00198"/>
    </source>
</evidence>
<dbReference type="InterPro" id="IPR001283">
    <property type="entry name" value="CRISP-related"/>
</dbReference>
<dbReference type="FunFam" id="3.40.33.10:FF:000010">
    <property type="entry name" value="Predicted protein"/>
    <property type="match status" value="1"/>
</dbReference>
<reference evidence="3 4" key="1">
    <citation type="submission" date="2015-06" db="EMBL/GenBank/DDBJ databases">
        <title>Survival trade-offs in plant roots during colonization by closely related pathogenic and mutualistic fungi.</title>
        <authorList>
            <person name="Hacquard S."/>
            <person name="Kracher B."/>
            <person name="Hiruma K."/>
            <person name="Weinman A."/>
            <person name="Muench P."/>
            <person name="Garrido Oter R."/>
            <person name="Ver Loren van Themaat E."/>
            <person name="Dallerey J.-F."/>
            <person name="Damm U."/>
            <person name="Henrissat B."/>
            <person name="Lespinet O."/>
            <person name="Thon M."/>
            <person name="Kemen E."/>
            <person name="McHardy A.C."/>
            <person name="Schulze-Lefert P."/>
            <person name="O'Connell R.J."/>
        </authorList>
    </citation>
    <scope>NUCLEOTIDE SEQUENCE [LARGE SCALE GENOMIC DNA]</scope>
    <source>
        <strain evidence="3 4">MAFF 238704</strain>
    </source>
</reference>
<dbReference type="Proteomes" id="UP000076584">
    <property type="component" value="Unassembled WGS sequence"/>
</dbReference>
<dbReference type="PANTHER" id="PTHR10334">
    <property type="entry name" value="CYSTEINE-RICH SECRETORY PROTEIN-RELATED"/>
    <property type="match status" value="1"/>
</dbReference>
<feature type="domain" description="SCP" evidence="2">
    <location>
        <begin position="150"/>
        <end position="282"/>
    </location>
</feature>
<feature type="region of interest" description="Disordered" evidence="1">
    <location>
        <begin position="122"/>
        <end position="152"/>
    </location>
</feature>
<keyword evidence="4" id="KW-1185">Reference proteome</keyword>
<name>A0A166SAJ8_COLIC</name>
<dbReference type="Gene3D" id="3.40.33.10">
    <property type="entry name" value="CAP"/>
    <property type="match status" value="1"/>
</dbReference>
<dbReference type="Pfam" id="PF00188">
    <property type="entry name" value="CAP"/>
    <property type="match status" value="1"/>
</dbReference>
<proteinExistence type="predicted"/>
<dbReference type="EMBL" id="LFIW01002444">
    <property type="protein sequence ID" value="KZL70469.1"/>
    <property type="molecule type" value="Genomic_DNA"/>
</dbReference>
<evidence type="ECO:0000256" key="1">
    <source>
        <dbReference type="SAM" id="MobiDB-lite"/>
    </source>
</evidence>
<dbReference type="PRINTS" id="PR00838">
    <property type="entry name" value="V5ALLERGEN"/>
</dbReference>
<dbReference type="SMART" id="SM00198">
    <property type="entry name" value="SCP"/>
    <property type="match status" value="1"/>
</dbReference>
<evidence type="ECO:0000313" key="4">
    <source>
        <dbReference type="Proteomes" id="UP000076584"/>
    </source>
</evidence>
<feature type="non-terminal residue" evidence="3">
    <location>
        <position position="1"/>
    </location>
</feature>
<dbReference type="InterPro" id="IPR035940">
    <property type="entry name" value="CAP_sf"/>
</dbReference>
<dbReference type="PRINTS" id="PR00837">
    <property type="entry name" value="V5TPXLIKE"/>
</dbReference>
<sequence length="286" mass="29838">ILRPFASVTPFTPLAVTLSTSWQVPSSVHSFSRSKNPGDFSPYTKPQTIKMRFSAVAVAALATQAAAWRPGRPSGSYWGWGNYGGNWGAVTSTVTVPAPTGVPAATSAPAVTPTPVVAPVEEEVAATTPSSSAAPAPTGAASSGSSSLTADQKAALDAHNAARTDVGVPALEWDDALAADAQEWATHLLSVGSLTHSQTADQGENLYMQSNKDSPYVNAANAWISEKSDYNGETISSTNYMGFGHYTQIVWKSTTKVGMALATNSQGTYVVARYSPAGNYIGEKPY</sequence>
<dbReference type="GO" id="GO:0005576">
    <property type="term" value="C:extracellular region"/>
    <property type="evidence" value="ECO:0007669"/>
    <property type="project" value="InterPro"/>
</dbReference>
<dbReference type="STRING" id="1573173.A0A166SAJ8"/>
<gene>
    <name evidence="3" type="ORF">CI238_12362</name>
</gene>